<evidence type="ECO:0000313" key="3">
    <source>
        <dbReference type="EMBL" id="ADU27938.1"/>
    </source>
</evidence>
<dbReference type="InterPro" id="IPR003615">
    <property type="entry name" value="HNH_nuc"/>
</dbReference>
<protein>
    <submittedName>
        <fullName evidence="3">Phage protein</fullName>
    </submittedName>
</protein>
<dbReference type="HOGENOM" id="CLU_086933_0_0_9"/>
<dbReference type="RefSeq" id="WP_013486281.1">
    <property type="nucleotide sequence ID" value="NC_014828.1"/>
</dbReference>
<sequence>MSHLFSHEEAMFIISHARENSQQELTNQMNAAFGLSLEKKQIAAYIKNHHIYTGRTGRFSKGHVPPNKGKHSHNPGCEATQFRPGHQPANHRPVGSERVNVMGYVEIKAAEPKTWKMKHVVIWEAANGPVPDGHVIIFGDGNRLNFSVDNLILVSKRELLVLNRKGLIQNDTELTKSGTLVAQLIVKYADREKESKRDG</sequence>
<accession>E6U5S1</accession>
<dbReference type="Proteomes" id="UP000001551">
    <property type="component" value="Chromosome"/>
</dbReference>
<dbReference type="STRING" id="663278.Ethha_2443"/>
<name>E6U5S1_ETHHY</name>
<reference evidence="3 4" key="1">
    <citation type="submission" date="2010-12" db="EMBL/GenBank/DDBJ databases">
        <title>Complete sequence of Ethanoligenens harbinense YUAN-3.</title>
        <authorList>
            <person name="Lucas S."/>
            <person name="Copeland A."/>
            <person name="Lapidus A."/>
            <person name="Cheng J.-F."/>
            <person name="Bruce D."/>
            <person name="Goodwin L."/>
            <person name="Pitluck S."/>
            <person name="Chertkov O."/>
            <person name="Misra M."/>
            <person name="Detter J.C."/>
            <person name="Han C."/>
            <person name="Tapia R."/>
            <person name="Land M."/>
            <person name="Hauser L."/>
            <person name="Jeffries C."/>
            <person name="Kyrpides N."/>
            <person name="Ivanova N."/>
            <person name="Mikhailova N."/>
            <person name="Wang A."/>
            <person name="Mouttaki H."/>
            <person name="He Z."/>
            <person name="Zhou J."/>
            <person name="Hemme C.L."/>
            <person name="Woyke T."/>
        </authorList>
    </citation>
    <scope>NUCLEOTIDE SEQUENCE [LARGE SCALE GENOMIC DNA]</scope>
    <source>
        <strain evidence="4">DSM 18485 / JCM 12961 / CGMCC 1.5033 / YUAN-3</strain>
    </source>
</reference>
<organism evidence="3 4">
    <name type="scientific">Ethanoligenens harbinense (strain DSM 18485 / JCM 12961 / CGMCC 1.5033 / YUAN-3)</name>
    <dbReference type="NCBI Taxonomy" id="663278"/>
    <lineage>
        <taxon>Bacteria</taxon>
        <taxon>Bacillati</taxon>
        <taxon>Bacillota</taxon>
        <taxon>Clostridia</taxon>
        <taxon>Eubacteriales</taxon>
        <taxon>Oscillospiraceae</taxon>
        <taxon>Ethanoligenens</taxon>
    </lineage>
</organism>
<evidence type="ECO:0000256" key="1">
    <source>
        <dbReference type="SAM" id="MobiDB-lite"/>
    </source>
</evidence>
<dbReference type="KEGG" id="eha:Ethha_2443"/>
<dbReference type="InterPro" id="IPR044925">
    <property type="entry name" value="His-Me_finger_sf"/>
</dbReference>
<evidence type="ECO:0000313" key="4">
    <source>
        <dbReference type="Proteomes" id="UP000001551"/>
    </source>
</evidence>
<gene>
    <name evidence="3" type="ordered locus">Ethha_2443</name>
</gene>
<dbReference type="EMBL" id="CP002400">
    <property type="protein sequence ID" value="ADU27938.1"/>
    <property type="molecule type" value="Genomic_DNA"/>
</dbReference>
<dbReference type="Pfam" id="PF13392">
    <property type="entry name" value="HNH_3"/>
    <property type="match status" value="1"/>
</dbReference>
<evidence type="ECO:0000259" key="2">
    <source>
        <dbReference type="Pfam" id="PF13392"/>
    </source>
</evidence>
<keyword evidence="4" id="KW-1185">Reference proteome</keyword>
<dbReference type="eggNOG" id="ENOG5032S64">
    <property type="taxonomic scope" value="Bacteria"/>
</dbReference>
<dbReference type="SUPFAM" id="SSF54060">
    <property type="entry name" value="His-Me finger endonucleases"/>
    <property type="match status" value="1"/>
</dbReference>
<feature type="domain" description="HNH nuclease" evidence="2">
    <location>
        <begin position="116"/>
        <end position="159"/>
    </location>
</feature>
<feature type="region of interest" description="Disordered" evidence="1">
    <location>
        <begin position="56"/>
        <end position="94"/>
    </location>
</feature>
<proteinExistence type="predicted"/>
<dbReference type="AlphaFoldDB" id="E6U5S1"/>
<dbReference type="Gene3D" id="3.90.75.20">
    <property type="match status" value="1"/>
</dbReference>